<evidence type="ECO:0000313" key="2">
    <source>
        <dbReference type="Proteomes" id="UP001054945"/>
    </source>
</evidence>
<accession>A0AAV4P5D3</accession>
<gene>
    <name evidence="1" type="ORF">CEXT_192041</name>
</gene>
<protein>
    <submittedName>
        <fullName evidence="1">Uncharacterized protein</fullName>
    </submittedName>
</protein>
<feature type="non-terminal residue" evidence="1">
    <location>
        <position position="1"/>
    </location>
</feature>
<name>A0AAV4P5D3_CAEEX</name>
<reference evidence="1 2" key="1">
    <citation type="submission" date="2021-06" db="EMBL/GenBank/DDBJ databases">
        <title>Caerostris extrusa draft genome.</title>
        <authorList>
            <person name="Kono N."/>
            <person name="Arakawa K."/>
        </authorList>
    </citation>
    <scope>NUCLEOTIDE SEQUENCE [LARGE SCALE GENOMIC DNA]</scope>
</reference>
<evidence type="ECO:0000313" key="1">
    <source>
        <dbReference type="EMBL" id="GIX92552.1"/>
    </source>
</evidence>
<dbReference type="EMBL" id="BPLR01004137">
    <property type="protein sequence ID" value="GIX92552.1"/>
    <property type="molecule type" value="Genomic_DNA"/>
</dbReference>
<organism evidence="1 2">
    <name type="scientific">Caerostris extrusa</name>
    <name type="common">Bark spider</name>
    <name type="synonym">Caerostris bankana</name>
    <dbReference type="NCBI Taxonomy" id="172846"/>
    <lineage>
        <taxon>Eukaryota</taxon>
        <taxon>Metazoa</taxon>
        <taxon>Ecdysozoa</taxon>
        <taxon>Arthropoda</taxon>
        <taxon>Chelicerata</taxon>
        <taxon>Arachnida</taxon>
        <taxon>Araneae</taxon>
        <taxon>Araneomorphae</taxon>
        <taxon>Entelegynae</taxon>
        <taxon>Araneoidea</taxon>
        <taxon>Araneidae</taxon>
        <taxon>Caerostris</taxon>
    </lineage>
</organism>
<keyword evidence="2" id="KW-1185">Reference proteome</keyword>
<dbReference type="Proteomes" id="UP001054945">
    <property type="component" value="Unassembled WGS sequence"/>
</dbReference>
<comment type="caution">
    <text evidence="1">The sequence shown here is derived from an EMBL/GenBank/DDBJ whole genome shotgun (WGS) entry which is preliminary data.</text>
</comment>
<sequence length="53" mass="5914">KASKKFSLLMVNAGQSYALISLVVSIPFLDDVPESQCLLVVQKLMAYDRGRNR</sequence>
<proteinExistence type="predicted"/>
<dbReference type="AlphaFoldDB" id="A0AAV4P5D3"/>